<evidence type="ECO:0000313" key="4">
    <source>
        <dbReference type="EMBL" id="KAG1326846.1"/>
    </source>
</evidence>
<keyword evidence="1" id="KW-0547">Nucleotide-binding</keyword>
<dbReference type="GO" id="GO:0005524">
    <property type="term" value="F:ATP binding"/>
    <property type="evidence" value="ECO:0007669"/>
    <property type="project" value="UniProtKB-KW"/>
</dbReference>
<dbReference type="InterPro" id="IPR020568">
    <property type="entry name" value="Ribosomal_Su5_D2-typ_SF"/>
</dbReference>
<gene>
    <name evidence="4" type="ORF">COCNU_01G007800</name>
</gene>
<sequence>MGASSWPSVEEVDNVRNVVAKMSGRDHKDVKFAVSPYRICPLGAHIDHQVFLRSKQFLGDVTFRCVTSIFVKVYNIDAEQYTGFELESYGIRSVNKNRRNSVNEEQISKETHEEPGWARYARGALYALQTRGHHLSPSPFFVLVLLLMLQGIIGYICGSEEHSSGLSSSAAVFLRSKQFLGDVTFRCVTSIFVKVYNIDAEQYTGFELESYGIRSVNKNRRNSVNEEQISKETHEEPGWARYARGALYALQTRGHHLSPSPFFVLVLLLMLQGIIGYICGSEEHSSGLSSSAALLDQQVGIAYLLALENANDKTMSPEDNVELDRVIENEYLNLKNGLLDQSAILLSKYGYLTCVDCKDQVTNLSYKLSIVNNFLQK</sequence>
<dbReference type="Pfam" id="PF00288">
    <property type="entry name" value="GHMP_kinases_N"/>
    <property type="match status" value="1"/>
</dbReference>
<evidence type="ECO:0000256" key="1">
    <source>
        <dbReference type="ARBA" id="ARBA00022741"/>
    </source>
</evidence>
<evidence type="ECO:0000256" key="2">
    <source>
        <dbReference type="ARBA" id="ARBA00022840"/>
    </source>
</evidence>
<feature type="domain" description="GHMP kinase N-terminal" evidence="3">
    <location>
        <begin position="284"/>
        <end position="347"/>
    </location>
</feature>
<dbReference type="InterPro" id="IPR014721">
    <property type="entry name" value="Ribsml_uS5_D2-typ_fold_subgr"/>
</dbReference>
<name>A0A8K0MUB8_COCNU</name>
<dbReference type="SUPFAM" id="SSF54211">
    <property type="entry name" value="Ribosomal protein S5 domain 2-like"/>
    <property type="match status" value="1"/>
</dbReference>
<reference evidence="4" key="1">
    <citation type="journal article" date="2017" name="Gigascience">
        <title>The genome draft of coconut (Cocos nucifera).</title>
        <authorList>
            <person name="Xiao Y."/>
            <person name="Xu P."/>
            <person name="Fan H."/>
            <person name="Baudouin L."/>
            <person name="Xia W."/>
            <person name="Bocs S."/>
            <person name="Xu J."/>
            <person name="Li Q."/>
            <person name="Guo A."/>
            <person name="Zhou L."/>
            <person name="Li J."/>
            <person name="Wu Y."/>
            <person name="Ma Z."/>
            <person name="Armero A."/>
            <person name="Issali A.E."/>
            <person name="Liu N."/>
            <person name="Peng M."/>
            <person name="Yang Y."/>
        </authorList>
    </citation>
    <scope>NUCLEOTIDE SEQUENCE</scope>
    <source>
        <tissue evidence="4">Spear leaf of Hainan Tall coconut</tissue>
    </source>
</reference>
<dbReference type="EMBL" id="CM017872">
    <property type="protein sequence ID" value="KAG1326846.1"/>
    <property type="molecule type" value="Genomic_DNA"/>
</dbReference>
<dbReference type="InterPro" id="IPR006204">
    <property type="entry name" value="GHMP_kinase_N_dom"/>
</dbReference>
<dbReference type="GO" id="GO:0006012">
    <property type="term" value="P:galactose metabolic process"/>
    <property type="evidence" value="ECO:0007669"/>
    <property type="project" value="TreeGrafter"/>
</dbReference>
<accession>A0A8K0MUB8</accession>
<dbReference type="PANTHER" id="PTHR10457">
    <property type="entry name" value="MEVALONATE KINASE/GALACTOKINASE"/>
    <property type="match status" value="1"/>
</dbReference>
<organism evidence="4 5">
    <name type="scientific">Cocos nucifera</name>
    <name type="common">Coconut palm</name>
    <dbReference type="NCBI Taxonomy" id="13894"/>
    <lineage>
        <taxon>Eukaryota</taxon>
        <taxon>Viridiplantae</taxon>
        <taxon>Streptophyta</taxon>
        <taxon>Embryophyta</taxon>
        <taxon>Tracheophyta</taxon>
        <taxon>Spermatophyta</taxon>
        <taxon>Magnoliopsida</taxon>
        <taxon>Liliopsida</taxon>
        <taxon>Arecaceae</taxon>
        <taxon>Arecoideae</taxon>
        <taxon>Cocoseae</taxon>
        <taxon>Attaleinae</taxon>
        <taxon>Cocos</taxon>
    </lineage>
</organism>
<reference evidence="4" key="2">
    <citation type="submission" date="2019-07" db="EMBL/GenBank/DDBJ databases">
        <authorList>
            <person name="Yang Y."/>
            <person name="Bocs S."/>
            <person name="Baudouin L."/>
        </authorList>
    </citation>
    <scope>NUCLEOTIDE SEQUENCE</scope>
    <source>
        <tissue evidence="4">Spear leaf of Hainan Tall coconut</tissue>
    </source>
</reference>
<dbReference type="PANTHER" id="PTHR10457:SF6">
    <property type="entry name" value="GALACTURONOKINASE"/>
    <property type="match status" value="1"/>
</dbReference>
<comment type="caution">
    <text evidence="4">The sequence shown here is derived from an EMBL/GenBank/DDBJ whole genome shotgun (WGS) entry which is preliminary data.</text>
</comment>
<keyword evidence="2" id="KW-0067">ATP-binding</keyword>
<dbReference type="AlphaFoldDB" id="A0A8K0MUB8"/>
<dbReference type="Gene3D" id="3.30.230.10">
    <property type="match status" value="2"/>
</dbReference>
<dbReference type="GO" id="GO:0005829">
    <property type="term" value="C:cytosol"/>
    <property type="evidence" value="ECO:0007669"/>
    <property type="project" value="TreeGrafter"/>
</dbReference>
<protein>
    <recommendedName>
        <fullName evidence="3">GHMP kinase N-terminal domain-containing protein</fullName>
    </recommendedName>
</protein>
<evidence type="ECO:0000313" key="5">
    <source>
        <dbReference type="Proteomes" id="UP000797356"/>
    </source>
</evidence>
<evidence type="ECO:0000259" key="3">
    <source>
        <dbReference type="Pfam" id="PF00288"/>
    </source>
</evidence>
<dbReference type="OrthoDB" id="275179at2759"/>
<keyword evidence="5" id="KW-1185">Reference proteome</keyword>
<dbReference type="Proteomes" id="UP000797356">
    <property type="component" value="Chromosome 1"/>
</dbReference>
<proteinExistence type="predicted"/>